<protein>
    <submittedName>
        <fullName evidence="1">CSON015061 protein</fullName>
    </submittedName>
</protein>
<name>A0A336M0P9_CULSO</name>
<dbReference type="EMBL" id="UFQT01000091">
    <property type="protein sequence ID" value="SSX19548.1"/>
    <property type="molecule type" value="Genomic_DNA"/>
</dbReference>
<accession>A0A336M0P9</accession>
<proteinExistence type="predicted"/>
<dbReference type="AlphaFoldDB" id="A0A336M0P9"/>
<sequence length="60" mass="7052">MSMQSGSCVFVVIRNVFMIYCKILHNMISMELELMFKSKKNSNLEYGYQFCEVPLKTDMT</sequence>
<gene>
    <name evidence="1" type="primary">CSON015061</name>
</gene>
<reference evidence="1" key="1">
    <citation type="submission" date="2018-07" db="EMBL/GenBank/DDBJ databases">
        <authorList>
            <person name="Quirk P.G."/>
            <person name="Krulwich T.A."/>
        </authorList>
    </citation>
    <scope>NUCLEOTIDE SEQUENCE</scope>
</reference>
<organism evidence="1">
    <name type="scientific">Culicoides sonorensis</name>
    <name type="common">Biting midge</name>
    <dbReference type="NCBI Taxonomy" id="179676"/>
    <lineage>
        <taxon>Eukaryota</taxon>
        <taxon>Metazoa</taxon>
        <taxon>Ecdysozoa</taxon>
        <taxon>Arthropoda</taxon>
        <taxon>Hexapoda</taxon>
        <taxon>Insecta</taxon>
        <taxon>Pterygota</taxon>
        <taxon>Neoptera</taxon>
        <taxon>Endopterygota</taxon>
        <taxon>Diptera</taxon>
        <taxon>Nematocera</taxon>
        <taxon>Chironomoidea</taxon>
        <taxon>Ceratopogonidae</taxon>
        <taxon>Ceratopogoninae</taxon>
        <taxon>Culicoides</taxon>
        <taxon>Monoculicoides</taxon>
    </lineage>
</organism>
<dbReference type="VEuPathDB" id="VectorBase:CSON015061"/>
<evidence type="ECO:0000313" key="1">
    <source>
        <dbReference type="EMBL" id="SSX19548.1"/>
    </source>
</evidence>